<keyword evidence="4" id="KW-1185">Reference proteome</keyword>
<reference evidence="3 4" key="1">
    <citation type="submission" date="2023-08" db="EMBL/GenBank/DDBJ databases">
        <title>Black Yeasts Isolated from many extreme environments.</title>
        <authorList>
            <person name="Coleine C."/>
            <person name="Stajich J.E."/>
            <person name="Selbmann L."/>
        </authorList>
    </citation>
    <scope>NUCLEOTIDE SEQUENCE [LARGE SCALE GENOMIC DNA]</scope>
    <source>
        <strain evidence="3 4">CCFEE 5792</strain>
    </source>
</reference>
<dbReference type="RefSeq" id="XP_064705699.1">
    <property type="nucleotide sequence ID" value="XM_064846719.1"/>
</dbReference>
<name>A0AAV9N833_9EURO</name>
<feature type="transmembrane region" description="Helical" evidence="2">
    <location>
        <begin position="248"/>
        <end position="274"/>
    </location>
</feature>
<evidence type="ECO:0000256" key="2">
    <source>
        <dbReference type="SAM" id="Phobius"/>
    </source>
</evidence>
<keyword evidence="2" id="KW-0812">Transmembrane</keyword>
<sequence length="275" mass="28217">MPATMRRRGPPSLSKLRLLVIPTALLFSSTFISLTTASTEFSFFEHSSCNAGTAFYQLTDPNPLITDLNCHQMPAGSIALYISDIDDGCLLRTYNTPNCNPSSLSGLLVNSGTCFYADAHEAVMLSWRADCAGVDYGDSNGEDHGNSYTSSSVSDDGSGASEGEDTAESALVASILATATGPVTVSVDAQNAITKTVVPVKETTTAASSVSGAVGDSSMMGSATATAASTMFSSVANDADRLFPRSGLGWGLGVELGMGLASSLGLVFAAAAFLV</sequence>
<organism evidence="3 4">
    <name type="scientific">Exophiala bonariae</name>
    <dbReference type="NCBI Taxonomy" id="1690606"/>
    <lineage>
        <taxon>Eukaryota</taxon>
        <taxon>Fungi</taxon>
        <taxon>Dikarya</taxon>
        <taxon>Ascomycota</taxon>
        <taxon>Pezizomycotina</taxon>
        <taxon>Eurotiomycetes</taxon>
        <taxon>Chaetothyriomycetidae</taxon>
        <taxon>Chaetothyriales</taxon>
        <taxon>Herpotrichiellaceae</taxon>
        <taxon>Exophiala</taxon>
    </lineage>
</organism>
<keyword evidence="2" id="KW-1133">Transmembrane helix</keyword>
<dbReference type="EMBL" id="JAVRRD010000015">
    <property type="protein sequence ID" value="KAK5051472.1"/>
    <property type="molecule type" value="Genomic_DNA"/>
</dbReference>
<evidence type="ECO:0000313" key="3">
    <source>
        <dbReference type="EMBL" id="KAK5051472.1"/>
    </source>
</evidence>
<comment type="caution">
    <text evidence="3">The sequence shown here is derived from an EMBL/GenBank/DDBJ whole genome shotgun (WGS) entry which is preliminary data.</text>
</comment>
<dbReference type="Proteomes" id="UP001358417">
    <property type="component" value="Unassembled WGS sequence"/>
</dbReference>
<evidence type="ECO:0000313" key="4">
    <source>
        <dbReference type="Proteomes" id="UP001358417"/>
    </source>
</evidence>
<feature type="compositionally biased region" description="Low complexity" evidence="1">
    <location>
        <begin position="150"/>
        <end position="161"/>
    </location>
</feature>
<gene>
    <name evidence="3" type="ORF">LTR84_003124</name>
</gene>
<keyword evidence="2" id="KW-0472">Membrane</keyword>
<protein>
    <submittedName>
        <fullName evidence="3">Uncharacterized protein</fullName>
    </submittedName>
</protein>
<dbReference type="GeneID" id="89971318"/>
<feature type="region of interest" description="Disordered" evidence="1">
    <location>
        <begin position="142"/>
        <end position="164"/>
    </location>
</feature>
<evidence type="ECO:0000256" key="1">
    <source>
        <dbReference type="SAM" id="MobiDB-lite"/>
    </source>
</evidence>
<accession>A0AAV9N833</accession>
<dbReference type="AlphaFoldDB" id="A0AAV9N833"/>
<proteinExistence type="predicted"/>